<evidence type="ECO:0000313" key="4">
    <source>
        <dbReference type="Proteomes" id="UP000000763"/>
    </source>
</evidence>
<accession>Q2R7R2</accession>
<dbReference type="PANTHER" id="PTHR43383:SF2">
    <property type="entry name" value="AMIDOHYDROLASE 2 FAMILY PROTEIN"/>
    <property type="match status" value="1"/>
</dbReference>
<feature type="domain" description="Reverse transcriptase Ty1/copia-type" evidence="2">
    <location>
        <begin position="438"/>
        <end position="609"/>
    </location>
</feature>
<gene>
    <name evidence="3" type="ordered locus">LOC_Os11g15240</name>
</gene>
<evidence type="ECO:0000313" key="3">
    <source>
        <dbReference type="EMBL" id="AAX96688.1"/>
    </source>
</evidence>
<feature type="transmembrane region" description="Helical" evidence="1">
    <location>
        <begin position="403"/>
        <end position="436"/>
    </location>
</feature>
<reference evidence="4" key="2">
    <citation type="journal article" date="2008" name="Nucleic Acids Res.">
        <title>The rice annotation project database (RAP-DB): 2008 update.</title>
        <authorList>
            <consortium name="The rice annotation project (RAP)"/>
        </authorList>
    </citation>
    <scope>GENOME REANNOTATION</scope>
    <source>
        <strain evidence="4">cv. Nipponbare</strain>
    </source>
</reference>
<reference evidence="4" key="1">
    <citation type="journal article" date="2005" name="Nature">
        <title>The map-based sequence of the rice genome.</title>
        <authorList>
            <consortium name="International rice genome sequencing project (IRGSP)"/>
            <person name="Matsumoto T."/>
            <person name="Wu J."/>
            <person name="Kanamori H."/>
            <person name="Katayose Y."/>
            <person name="Fujisawa M."/>
            <person name="Namiki N."/>
            <person name="Mizuno H."/>
            <person name="Yamamoto K."/>
            <person name="Antonio B.A."/>
            <person name="Baba T."/>
            <person name="Sakata K."/>
            <person name="Nagamura Y."/>
            <person name="Aoki H."/>
            <person name="Arikawa K."/>
            <person name="Arita K."/>
            <person name="Bito T."/>
            <person name="Chiden Y."/>
            <person name="Fujitsuka N."/>
            <person name="Fukunaka R."/>
            <person name="Hamada M."/>
            <person name="Harada C."/>
            <person name="Hayashi A."/>
            <person name="Hijishita S."/>
            <person name="Honda M."/>
            <person name="Hosokawa S."/>
            <person name="Ichikawa Y."/>
            <person name="Idonuma A."/>
            <person name="Iijima M."/>
            <person name="Ikeda M."/>
            <person name="Ikeno M."/>
            <person name="Ito K."/>
            <person name="Ito S."/>
            <person name="Ito T."/>
            <person name="Ito Y."/>
            <person name="Ito Y."/>
            <person name="Iwabuchi A."/>
            <person name="Kamiya K."/>
            <person name="Karasawa W."/>
            <person name="Kurita K."/>
            <person name="Katagiri S."/>
            <person name="Kikuta A."/>
            <person name="Kobayashi H."/>
            <person name="Kobayashi N."/>
            <person name="Machita K."/>
            <person name="Maehara T."/>
            <person name="Masukawa M."/>
            <person name="Mizubayashi T."/>
            <person name="Mukai Y."/>
            <person name="Nagasaki H."/>
            <person name="Nagata Y."/>
            <person name="Naito S."/>
            <person name="Nakashima M."/>
            <person name="Nakama Y."/>
            <person name="Nakamichi Y."/>
            <person name="Nakamura M."/>
            <person name="Meguro A."/>
            <person name="Negishi M."/>
            <person name="Ohta I."/>
            <person name="Ohta T."/>
            <person name="Okamoto M."/>
            <person name="Ono N."/>
            <person name="Saji S."/>
            <person name="Sakaguchi M."/>
            <person name="Sakai K."/>
            <person name="Shibata M."/>
            <person name="Shimokawa T."/>
            <person name="Song J."/>
            <person name="Takazaki Y."/>
            <person name="Terasawa K."/>
            <person name="Tsugane M."/>
            <person name="Tsuji K."/>
            <person name="Ueda S."/>
            <person name="Waki K."/>
            <person name="Yamagata H."/>
            <person name="Yamamoto M."/>
            <person name="Yamamoto S."/>
            <person name="Yamane H."/>
            <person name="Yoshiki S."/>
            <person name="Yoshihara R."/>
            <person name="Yukawa K."/>
            <person name="Zhong H."/>
            <person name="Yano M."/>
            <person name="Yuan Q."/>
            <person name="Ouyang S."/>
            <person name="Liu J."/>
            <person name="Jones K.M."/>
            <person name="Gansberger K."/>
            <person name="Moffat K."/>
            <person name="Hill J."/>
            <person name="Bera J."/>
            <person name="Fadrosh D."/>
            <person name="Jin S."/>
            <person name="Johri S."/>
            <person name="Kim M."/>
            <person name="Overton L."/>
            <person name="Reardon M."/>
            <person name="Tsitrin T."/>
            <person name="Vuong H."/>
            <person name="Weaver B."/>
            <person name="Ciecko A."/>
            <person name="Tallon L."/>
            <person name="Jackson J."/>
            <person name="Pai G."/>
            <person name="Aken S.V."/>
            <person name="Utterback T."/>
            <person name="Reidmuller S."/>
            <person name="Feldblyum T."/>
            <person name="Hsiao J."/>
            <person name="Zismann V."/>
            <person name="Iobst S."/>
            <person name="de Vazeille A.R."/>
            <person name="Buell C.R."/>
            <person name="Ying K."/>
            <person name="Li Y."/>
            <person name="Lu T."/>
            <person name="Huang Y."/>
            <person name="Zhao Q."/>
            <person name="Feng Q."/>
            <person name="Zhang L."/>
            <person name="Zhu J."/>
            <person name="Weng Q."/>
            <person name="Mu J."/>
            <person name="Lu Y."/>
            <person name="Fan D."/>
            <person name="Liu Y."/>
            <person name="Guan J."/>
            <person name="Zhang Y."/>
            <person name="Yu S."/>
            <person name="Liu X."/>
            <person name="Zhang Y."/>
            <person name="Hong G."/>
            <person name="Han B."/>
            <person name="Choisne N."/>
            <person name="Demange N."/>
            <person name="Orjeda G."/>
            <person name="Samain S."/>
            <person name="Cattolico L."/>
            <person name="Pelletier E."/>
            <person name="Couloux A."/>
            <person name="Segurens B."/>
            <person name="Wincker P."/>
            <person name="D'Hont A."/>
            <person name="Scarpelli C."/>
            <person name="Weissenbach J."/>
            <person name="Salanoubat M."/>
            <person name="Quetier F."/>
            <person name="Yu Y."/>
            <person name="Kim H.R."/>
            <person name="Rambo T."/>
            <person name="Currie J."/>
            <person name="Collura K."/>
            <person name="Luo M."/>
            <person name="Yang T."/>
            <person name="Ammiraju J.S.S."/>
            <person name="Engler F."/>
            <person name="Soderlund C."/>
            <person name="Wing R.A."/>
            <person name="Palmer L.E."/>
            <person name="de la Bastide M."/>
            <person name="Spiegel L."/>
            <person name="Nascimento L."/>
            <person name="Zutavern T."/>
            <person name="O'Shaughnessy A."/>
            <person name="Dike S."/>
            <person name="Dedhia N."/>
            <person name="Preston R."/>
            <person name="Balija V."/>
            <person name="McCombie W.R."/>
            <person name="Chow T."/>
            <person name="Chen H."/>
            <person name="Chung M."/>
            <person name="Chen C."/>
            <person name="Shaw J."/>
            <person name="Wu H."/>
            <person name="Hsiao K."/>
            <person name="Chao Y."/>
            <person name="Chu M."/>
            <person name="Cheng C."/>
            <person name="Hour A."/>
            <person name="Lee P."/>
            <person name="Lin S."/>
            <person name="Lin Y."/>
            <person name="Liou J."/>
            <person name="Liu S."/>
            <person name="Hsing Y."/>
            <person name="Raghuvanshi S."/>
            <person name="Mohanty A."/>
            <person name="Bharti A.K."/>
            <person name="Gaur A."/>
            <person name="Gupta V."/>
            <person name="Kumar D."/>
            <person name="Ravi V."/>
            <person name="Vij S."/>
            <person name="Kapur A."/>
            <person name="Khurana P."/>
            <person name="Khurana P."/>
            <person name="Khurana J.P."/>
            <person name="Tyagi A.K."/>
            <person name="Gaikwad K."/>
            <person name="Singh A."/>
            <person name="Dalal V."/>
            <person name="Srivastava S."/>
            <person name="Dixit A."/>
            <person name="Pal A.K."/>
            <person name="Ghazi I.A."/>
            <person name="Yadav M."/>
            <person name="Pandit A."/>
            <person name="Bhargava A."/>
            <person name="Sureshbabu K."/>
            <person name="Batra K."/>
            <person name="Sharma T.R."/>
            <person name="Mohapatra T."/>
            <person name="Singh N.K."/>
            <person name="Messing J."/>
            <person name="Nelson A.B."/>
            <person name="Fuks G."/>
            <person name="Kavchok S."/>
            <person name="Keizer G."/>
            <person name="Linton E."/>
            <person name="Llaca V."/>
            <person name="Song R."/>
            <person name="Tanyolac B."/>
            <person name="Young S."/>
            <person name="Ho-Il K."/>
            <person name="Hahn J.H."/>
            <person name="Sangsakoo G."/>
            <person name="Vanavichit A."/>
            <person name="de Mattos Luiz.A.T."/>
            <person name="Zimmer P.D."/>
            <person name="Malone G."/>
            <person name="Dellagostin O."/>
            <person name="de Oliveira A.C."/>
            <person name="Bevan M."/>
            <person name="Bancroft I."/>
            <person name="Minx P."/>
            <person name="Cordum H."/>
            <person name="Wilson R."/>
            <person name="Cheng Z."/>
            <person name="Jin W."/>
            <person name="Jiang J."/>
            <person name="Leong S.A."/>
            <person name="Iwama H."/>
            <person name="Gojobori T."/>
            <person name="Itoh T."/>
            <person name="Niimura Y."/>
            <person name="Fujii Y."/>
            <person name="Habara T."/>
            <person name="Sakai H."/>
            <person name="Sato Y."/>
            <person name="Wilson G."/>
            <person name="Kumar K."/>
            <person name="McCouch S."/>
            <person name="Juretic N."/>
            <person name="Hoen D."/>
            <person name="Wright S."/>
            <person name="Bruskiewich R."/>
            <person name="Bureau T."/>
            <person name="Miyao A."/>
            <person name="Hirochika H."/>
            <person name="Nishikawa T."/>
            <person name="Kadowaki K."/>
            <person name="Sugiura M."/>
            <person name="Burr B."/>
            <person name="Sasaki T."/>
        </authorList>
    </citation>
    <scope>NUCLEOTIDE SEQUENCE [LARGE SCALE GENOMIC DNA]</scope>
    <source>
        <strain evidence="4">cv. Nipponbare</strain>
    </source>
</reference>
<evidence type="ECO:0000256" key="1">
    <source>
        <dbReference type="SAM" id="Phobius"/>
    </source>
</evidence>
<dbReference type="EMBL" id="AC145364">
    <property type="protein sequence ID" value="AAX96688.1"/>
    <property type="molecule type" value="Genomic_DNA"/>
</dbReference>
<keyword evidence="1" id="KW-1133">Transmembrane helix</keyword>
<dbReference type="PANTHER" id="PTHR43383">
    <property type="entry name" value="NODULIN 6"/>
    <property type="match status" value="1"/>
</dbReference>
<dbReference type="InterPro" id="IPR013103">
    <property type="entry name" value="RVT_2"/>
</dbReference>
<keyword evidence="1" id="KW-0472">Membrane</keyword>
<dbReference type="SUPFAM" id="SSF56672">
    <property type="entry name" value="DNA/RNA polymerases"/>
    <property type="match status" value="1"/>
</dbReference>
<dbReference type="InterPro" id="IPR043502">
    <property type="entry name" value="DNA/RNA_pol_sf"/>
</dbReference>
<dbReference type="Proteomes" id="UP000000763">
    <property type="component" value="Chromosome 11"/>
</dbReference>
<keyword evidence="1" id="KW-0812">Transmembrane</keyword>
<organism evidence="3 4">
    <name type="scientific">Oryza sativa subsp. japonica</name>
    <name type="common">Rice</name>
    <dbReference type="NCBI Taxonomy" id="39947"/>
    <lineage>
        <taxon>Eukaryota</taxon>
        <taxon>Viridiplantae</taxon>
        <taxon>Streptophyta</taxon>
        <taxon>Embryophyta</taxon>
        <taxon>Tracheophyta</taxon>
        <taxon>Spermatophyta</taxon>
        <taxon>Magnoliopsida</taxon>
        <taxon>Liliopsida</taxon>
        <taxon>Poales</taxon>
        <taxon>Poaceae</taxon>
        <taxon>BOP clade</taxon>
        <taxon>Oryzoideae</taxon>
        <taxon>Oryzeae</taxon>
        <taxon>Oryzinae</taxon>
        <taxon>Oryza</taxon>
        <taxon>Oryza sativa</taxon>
    </lineage>
</organism>
<name>Q2R7R2_ORYSJ</name>
<proteinExistence type="predicted"/>
<sequence>MAHVVKLGIEGLPAHAVEADAVKQFLNKIGCQLIEWFEPWREPEVEDTDMFEALVSEAHPAPPTEKKCLTFDLRLHILEVVDPVEGKGWFPRMKTTLGHPAAVLITPSLDGSTEPTQDCRSEVPVLSLAAAFICAVAVARCFMPMSSLSGTVSVPHCPVIFDGINYNHWAQHMHLNMRGQCLWDVLSGELACPPFPLARAVPTFSAQTTDEDRAKAQEEYDDVMETYQGQYAMYKTWLDEDARASVILVTSMEVHLTGDVVTLASAHLMWTHLRDRHAPTGDALYLAMCCQRQRSHIDLCRIYDFLTRLRSEYESIRAQLLARHPRVTLMEALTEIRYEEICLREAGSAGSIALPSAQSGSVVPGSQSSNEGSSFASGTFAQWHHRLGDLCGSRLSSIVCRGLLGVGFLMSVFVFNLLTTLICICLGVLAMCLLTASCGFQQEHGRDYHETFAPMAHMTTVRTLLAVASAHHWNISQLDIKNIFLNGELHEEVYMRPPLGYSIPEGMVCRLRCSLYGLKQAPRAWFQQFASVVTAAGFSASAHDHALFVHTSSRGRTILLHYVDDMIITSDDADFIAFVKARLNAQFLISDLGSLRYFLGIEVSFTPKGFYLS</sequence>
<dbReference type="AlphaFoldDB" id="Q2R7R2"/>
<protein>
    <submittedName>
        <fullName evidence="3">Retrotransposon protein, putative, unclassified</fullName>
    </submittedName>
</protein>
<evidence type="ECO:0000259" key="2">
    <source>
        <dbReference type="Pfam" id="PF07727"/>
    </source>
</evidence>
<dbReference type="Pfam" id="PF07727">
    <property type="entry name" value="RVT_2"/>
    <property type="match status" value="1"/>
</dbReference>